<organism evidence="3 4">
    <name type="scientific">Saccharospirillum mangrovi</name>
    <dbReference type="NCBI Taxonomy" id="2161747"/>
    <lineage>
        <taxon>Bacteria</taxon>
        <taxon>Pseudomonadati</taxon>
        <taxon>Pseudomonadota</taxon>
        <taxon>Gammaproteobacteria</taxon>
        <taxon>Oceanospirillales</taxon>
        <taxon>Saccharospirillaceae</taxon>
        <taxon>Saccharospirillum</taxon>
    </lineage>
</organism>
<evidence type="ECO:0000256" key="1">
    <source>
        <dbReference type="SAM" id="MobiDB-lite"/>
    </source>
</evidence>
<proteinExistence type="predicted"/>
<feature type="region of interest" description="Disordered" evidence="1">
    <location>
        <begin position="142"/>
        <end position="161"/>
    </location>
</feature>
<feature type="chain" id="PRO_5045180366" evidence="2">
    <location>
        <begin position="20"/>
        <end position="190"/>
    </location>
</feature>
<dbReference type="PROSITE" id="PS51257">
    <property type="entry name" value="PROKAR_LIPOPROTEIN"/>
    <property type="match status" value="1"/>
</dbReference>
<feature type="compositionally biased region" description="Low complexity" evidence="1">
    <location>
        <begin position="148"/>
        <end position="159"/>
    </location>
</feature>
<accession>A0ABV8A074</accession>
<dbReference type="RefSeq" id="WP_380695926.1">
    <property type="nucleotide sequence ID" value="NZ_JBHRYR010000003.1"/>
</dbReference>
<evidence type="ECO:0000313" key="3">
    <source>
        <dbReference type="EMBL" id="MFC3853097.1"/>
    </source>
</evidence>
<protein>
    <submittedName>
        <fullName evidence="3">YajG family lipoprotein</fullName>
    </submittedName>
</protein>
<dbReference type="Proteomes" id="UP001595617">
    <property type="component" value="Unassembled WGS sequence"/>
</dbReference>
<dbReference type="Pfam" id="PF03923">
    <property type="entry name" value="Lipoprotein_16"/>
    <property type="match status" value="1"/>
</dbReference>
<name>A0ABV8A074_9GAMM</name>
<feature type="signal peptide" evidence="2">
    <location>
        <begin position="1"/>
        <end position="19"/>
    </location>
</feature>
<reference evidence="4" key="1">
    <citation type="journal article" date="2019" name="Int. J. Syst. Evol. Microbiol.">
        <title>The Global Catalogue of Microorganisms (GCM) 10K type strain sequencing project: providing services to taxonomists for standard genome sequencing and annotation.</title>
        <authorList>
            <consortium name="The Broad Institute Genomics Platform"/>
            <consortium name="The Broad Institute Genome Sequencing Center for Infectious Disease"/>
            <person name="Wu L."/>
            <person name="Ma J."/>
        </authorList>
    </citation>
    <scope>NUCLEOTIDE SEQUENCE [LARGE SCALE GENOMIC DNA]</scope>
    <source>
        <strain evidence="4">IBRC 10765</strain>
    </source>
</reference>
<comment type="caution">
    <text evidence="3">The sequence shown here is derived from an EMBL/GenBank/DDBJ whole genome shotgun (WGS) entry which is preliminary data.</text>
</comment>
<keyword evidence="2" id="KW-0732">Signal</keyword>
<keyword evidence="3" id="KW-0449">Lipoprotein</keyword>
<evidence type="ECO:0000256" key="2">
    <source>
        <dbReference type="SAM" id="SignalP"/>
    </source>
</evidence>
<sequence>MLKSIILLMSVMVFAVGCAVSPQQVVVEPKSEATFAGSVAGTLISVTVRDNRGTSVLGNLGGTYSETSTLSSSNNVAQELGALLNAKLTEAGYVITPNNAQFSLSVSLNELAYEYVTEGLVRQVETVAEIAYRVETADGNSFREGRFRTPQTQPRATRPTSEENKVFLEEVLTASIDRMLTHRPLAEFMQ</sequence>
<gene>
    <name evidence="3" type="ORF">ACFOOG_09670</name>
</gene>
<keyword evidence="4" id="KW-1185">Reference proteome</keyword>
<dbReference type="EMBL" id="JBHRYR010000003">
    <property type="protein sequence ID" value="MFC3853097.1"/>
    <property type="molecule type" value="Genomic_DNA"/>
</dbReference>
<evidence type="ECO:0000313" key="4">
    <source>
        <dbReference type="Proteomes" id="UP001595617"/>
    </source>
</evidence>
<dbReference type="InterPro" id="IPR005619">
    <property type="entry name" value="Uncharacterised_YajG"/>
</dbReference>